<protein>
    <submittedName>
        <fullName evidence="1">Uncharacterized protein</fullName>
    </submittedName>
</protein>
<evidence type="ECO:0000313" key="1">
    <source>
        <dbReference type="EMBL" id="KIM67479.1"/>
    </source>
</evidence>
<organism evidence="1 2">
    <name type="scientific">Scleroderma citrinum Foug A</name>
    <dbReference type="NCBI Taxonomy" id="1036808"/>
    <lineage>
        <taxon>Eukaryota</taxon>
        <taxon>Fungi</taxon>
        <taxon>Dikarya</taxon>
        <taxon>Basidiomycota</taxon>
        <taxon>Agaricomycotina</taxon>
        <taxon>Agaricomycetes</taxon>
        <taxon>Agaricomycetidae</taxon>
        <taxon>Boletales</taxon>
        <taxon>Sclerodermatineae</taxon>
        <taxon>Sclerodermataceae</taxon>
        <taxon>Scleroderma</taxon>
    </lineage>
</organism>
<dbReference type="OrthoDB" id="2672490at2759"/>
<sequence length="55" mass="6265">MTKRFNEFAVRQSPSAGVIPLQCVTLIDAMGRQHPIPLSFCWSYKVFSSSFICIR</sequence>
<dbReference type="EMBL" id="KN822012">
    <property type="protein sequence ID" value="KIM67479.1"/>
    <property type="molecule type" value="Genomic_DNA"/>
</dbReference>
<dbReference type="HOGENOM" id="CLU_3033748_0_0_1"/>
<evidence type="ECO:0000313" key="2">
    <source>
        <dbReference type="Proteomes" id="UP000053989"/>
    </source>
</evidence>
<dbReference type="AlphaFoldDB" id="A0A0C3EGP5"/>
<reference evidence="1 2" key="1">
    <citation type="submission" date="2014-04" db="EMBL/GenBank/DDBJ databases">
        <authorList>
            <consortium name="DOE Joint Genome Institute"/>
            <person name="Kuo A."/>
            <person name="Kohler A."/>
            <person name="Nagy L.G."/>
            <person name="Floudas D."/>
            <person name="Copeland A."/>
            <person name="Barry K.W."/>
            <person name="Cichocki N."/>
            <person name="Veneault-Fourrey C."/>
            <person name="LaButti K."/>
            <person name="Lindquist E.A."/>
            <person name="Lipzen A."/>
            <person name="Lundell T."/>
            <person name="Morin E."/>
            <person name="Murat C."/>
            <person name="Sun H."/>
            <person name="Tunlid A."/>
            <person name="Henrissat B."/>
            <person name="Grigoriev I.V."/>
            <person name="Hibbett D.S."/>
            <person name="Martin F."/>
            <person name="Nordberg H.P."/>
            <person name="Cantor M.N."/>
            <person name="Hua S.X."/>
        </authorList>
    </citation>
    <scope>NUCLEOTIDE SEQUENCE [LARGE SCALE GENOMIC DNA]</scope>
    <source>
        <strain evidence="1 2">Foug A</strain>
    </source>
</reference>
<gene>
    <name evidence="1" type="ORF">SCLCIDRAFT_1210148</name>
</gene>
<dbReference type="InParanoid" id="A0A0C3EGP5"/>
<keyword evidence="2" id="KW-1185">Reference proteome</keyword>
<reference evidence="2" key="2">
    <citation type="submission" date="2015-01" db="EMBL/GenBank/DDBJ databases">
        <title>Evolutionary Origins and Diversification of the Mycorrhizal Mutualists.</title>
        <authorList>
            <consortium name="DOE Joint Genome Institute"/>
            <consortium name="Mycorrhizal Genomics Consortium"/>
            <person name="Kohler A."/>
            <person name="Kuo A."/>
            <person name="Nagy L.G."/>
            <person name="Floudas D."/>
            <person name="Copeland A."/>
            <person name="Barry K.W."/>
            <person name="Cichocki N."/>
            <person name="Veneault-Fourrey C."/>
            <person name="LaButti K."/>
            <person name="Lindquist E.A."/>
            <person name="Lipzen A."/>
            <person name="Lundell T."/>
            <person name="Morin E."/>
            <person name="Murat C."/>
            <person name="Riley R."/>
            <person name="Ohm R."/>
            <person name="Sun H."/>
            <person name="Tunlid A."/>
            <person name="Henrissat B."/>
            <person name="Grigoriev I.V."/>
            <person name="Hibbett D.S."/>
            <person name="Martin F."/>
        </authorList>
    </citation>
    <scope>NUCLEOTIDE SEQUENCE [LARGE SCALE GENOMIC DNA]</scope>
    <source>
        <strain evidence="2">Foug A</strain>
    </source>
</reference>
<name>A0A0C3EGP5_9AGAM</name>
<accession>A0A0C3EGP5</accession>
<proteinExistence type="predicted"/>
<dbReference type="Proteomes" id="UP000053989">
    <property type="component" value="Unassembled WGS sequence"/>
</dbReference>